<evidence type="ECO:0000313" key="3">
    <source>
        <dbReference type="Proteomes" id="UP000628710"/>
    </source>
</evidence>
<dbReference type="AlphaFoldDB" id="A0A934N0R2"/>
<name>A0A934N0R2_9GAMM</name>
<evidence type="ECO:0000313" key="2">
    <source>
        <dbReference type="EMBL" id="MBJ7536977.1"/>
    </source>
</evidence>
<accession>A0A934N0R2</accession>
<reference evidence="2" key="1">
    <citation type="submission" date="2020-12" db="EMBL/GenBank/DDBJ databases">
        <title>Marinomonas arctica sp. nov., a psychrotolerant bacterium isolated from the Arctic.</title>
        <authorList>
            <person name="Zhang Y."/>
        </authorList>
    </citation>
    <scope>NUCLEOTIDE SEQUENCE</scope>
    <source>
        <strain evidence="2">C1424</strain>
    </source>
</reference>
<dbReference type="EMBL" id="JAEMNX010000003">
    <property type="protein sequence ID" value="MBJ7536977.1"/>
    <property type="molecule type" value="Genomic_DNA"/>
</dbReference>
<organism evidence="2 3">
    <name type="scientific">Marinomonas transparens</name>
    <dbReference type="NCBI Taxonomy" id="2795388"/>
    <lineage>
        <taxon>Bacteria</taxon>
        <taxon>Pseudomonadati</taxon>
        <taxon>Pseudomonadota</taxon>
        <taxon>Gammaproteobacteria</taxon>
        <taxon>Oceanospirillales</taxon>
        <taxon>Oceanospirillaceae</taxon>
        <taxon>Marinomonas</taxon>
    </lineage>
</organism>
<comment type="caution">
    <text evidence="2">The sequence shown here is derived from an EMBL/GenBank/DDBJ whole genome shotgun (WGS) entry which is preliminary data.</text>
</comment>
<feature type="domain" description="Nanos-type" evidence="1">
    <location>
        <begin position="149"/>
        <end position="169"/>
    </location>
</feature>
<keyword evidence="3" id="KW-1185">Reference proteome</keyword>
<dbReference type="InterPro" id="IPR024161">
    <property type="entry name" value="Znf_nanos-typ"/>
</dbReference>
<protein>
    <recommendedName>
        <fullName evidence="1">Nanos-type domain-containing protein</fullName>
    </recommendedName>
</protein>
<proteinExistence type="predicted"/>
<dbReference type="RefSeq" id="WP_199467157.1">
    <property type="nucleotide sequence ID" value="NZ_JAEMNX010000003.1"/>
</dbReference>
<gene>
    <name evidence="2" type="ORF">I8J31_04705</name>
</gene>
<dbReference type="Proteomes" id="UP000628710">
    <property type="component" value="Unassembled WGS sequence"/>
</dbReference>
<evidence type="ECO:0000259" key="1">
    <source>
        <dbReference type="PROSITE" id="PS51522"/>
    </source>
</evidence>
<dbReference type="PROSITE" id="PS51522">
    <property type="entry name" value="ZF_NANOS"/>
    <property type="match status" value="1"/>
</dbReference>
<sequence length="169" mass="19276">MNNLETAIEQAQKITLGQIDNGTLATAVTCAETLAIARHGRVESYVIPKHVIDDVLLKMAVMDCDNKRLLGERVAESIEEPYVPRRVDFKTWVGEETGTYEGFVMPHVFDTAQEMEISRRIRAVKDGQKADWGLLLDICRSFEPVQTPRCRYCLDPNCQRDDHCLFDRC</sequence>